<gene>
    <name evidence="12" type="ORF">HGM15179_021379</name>
</gene>
<keyword evidence="6" id="KW-0255">Endonuclease</keyword>
<evidence type="ECO:0000256" key="6">
    <source>
        <dbReference type="ARBA" id="ARBA00022759"/>
    </source>
</evidence>
<protein>
    <recommendedName>
        <fullName evidence="2">ribonuclease H</fullName>
        <ecNumber evidence="2">3.1.26.4</ecNumber>
    </recommendedName>
</protein>
<dbReference type="EC" id="3.1.26.4" evidence="2"/>
<evidence type="ECO:0000256" key="7">
    <source>
        <dbReference type="ARBA" id="ARBA00022801"/>
    </source>
</evidence>
<evidence type="ECO:0000256" key="9">
    <source>
        <dbReference type="ARBA" id="ARBA00022918"/>
    </source>
</evidence>
<evidence type="ECO:0000256" key="5">
    <source>
        <dbReference type="ARBA" id="ARBA00022722"/>
    </source>
</evidence>
<accession>A0A8K1D7E3</accession>
<reference evidence="12" key="1">
    <citation type="submission" date="2019-04" db="EMBL/GenBank/DDBJ databases">
        <title>Genome assembly of Zosterops borbonicus 15179.</title>
        <authorList>
            <person name="Leroy T."/>
            <person name="Anselmetti Y."/>
            <person name="Tilak M.-K."/>
            <person name="Nabholz B."/>
        </authorList>
    </citation>
    <scope>NUCLEOTIDE SEQUENCE</scope>
    <source>
        <strain evidence="12">HGM_15179</strain>
        <tissue evidence="12">Muscle</tissue>
    </source>
</reference>
<keyword evidence="5" id="KW-0540">Nuclease</keyword>
<dbReference type="GO" id="GO:0004523">
    <property type="term" value="F:RNA-DNA hybrid ribonuclease activity"/>
    <property type="evidence" value="ECO:0007669"/>
    <property type="project" value="UniProtKB-EC"/>
</dbReference>
<evidence type="ECO:0000313" key="12">
    <source>
        <dbReference type="EMBL" id="TRZ05728.1"/>
    </source>
</evidence>
<dbReference type="Gene3D" id="3.10.10.10">
    <property type="entry name" value="HIV Type 1 Reverse Transcriptase, subunit A, domain 1"/>
    <property type="match status" value="1"/>
</dbReference>
<dbReference type="EMBL" id="SWJQ01003547">
    <property type="protein sequence ID" value="TRZ05728.1"/>
    <property type="molecule type" value="Genomic_DNA"/>
</dbReference>
<evidence type="ECO:0000256" key="8">
    <source>
        <dbReference type="ARBA" id="ARBA00022833"/>
    </source>
</evidence>
<dbReference type="PANTHER" id="PTHR41694:SF4">
    <property type="entry name" value="ENDOGENOUS RETROVIRUS GROUP K MEMBER 10 POL PROTEIN-RELATED"/>
    <property type="match status" value="1"/>
</dbReference>
<keyword evidence="13" id="KW-1185">Reference proteome</keyword>
<dbReference type="PANTHER" id="PTHR41694">
    <property type="entry name" value="ENDOGENOUS RETROVIRUS GROUP K MEMBER POL PROTEIN"/>
    <property type="match status" value="1"/>
</dbReference>
<keyword evidence="8" id="KW-0862">Zinc</keyword>
<evidence type="ECO:0000256" key="4">
    <source>
        <dbReference type="ARBA" id="ARBA00022695"/>
    </source>
</evidence>
<dbReference type="InterPro" id="IPR043502">
    <property type="entry name" value="DNA/RNA_pol_sf"/>
</dbReference>
<keyword evidence="4" id="KW-0548">Nucleotidyltransferase</keyword>
<feature type="domain" description="Reverse transcriptase" evidence="11">
    <location>
        <begin position="10"/>
        <end position="192"/>
    </location>
</feature>
<name>A0A8K1D7E3_9PASS</name>
<dbReference type="PROSITE" id="PS50878">
    <property type="entry name" value="RT_POL"/>
    <property type="match status" value="1"/>
</dbReference>
<organism evidence="12 13">
    <name type="scientific">Zosterops borbonicus</name>
    <dbReference type="NCBI Taxonomy" id="364589"/>
    <lineage>
        <taxon>Eukaryota</taxon>
        <taxon>Metazoa</taxon>
        <taxon>Chordata</taxon>
        <taxon>Craniata</taxon>
        <taxon>Vertebrata</taxon>
        <taxon>Euteleostomi</taxon>
        <taxon>Archelosauria</taxon>
        <taxon>Archosauria</taxon>
        <taxon>Dinosauria</taxon>
        <taxon>Saurischia</taxon>
        <taxon>Theropoda</taxon>
        <taxon>Coelurosauria</taxon>
        <taxon>Aves</taxon>
        <taxon>Neognathae</taxon>
        <taxon>Neoaves</taxon>
        <taxon>Telluraves</taxon>
        <taxon>Australaves</taxon>
        <taxon>Passeriformes</taxon>
        <taxon>Sylvioidea</taxon>
        <taxon>Zosteropidae</taxon>
        <taxon>Zosterops</taxon>
    </lineage>
</organism>
<comment type="similarity">
    <text evidence="1">Belongs to the beta type-B retroviral polymerase family. HERV class-II K(HML-2) pol subfamily.</text>
</comment>
<dbReference type="GO" id="GO:0003964">
    <property type="term" value="F:RNA-directed DNA polymerase activity"/>
    <property type="evidence" value="ECO:0007669"/>
    <property type="project" value="UniProtKB-KW"/>
</dbReference>
<dbReference type="Proteomes" id="UP000796761">
    <property type="component" value="Unassembled WGS sequence"/>
</dbReference>
<dbReference type="Pfam" id="PF00078">
    <property type="entry name" value="RVT_1"/>
    <property type="match status" value="1"/>
</dbReference>
<dbReference type="AlphaFoldDB" id="A0A8K1D7E3"/>
<keyword evidence="3" id="KW-0808">Transferase</keyword>
<evidence type="ECO:0000256" key="1">
    <source>
        <dbReference type="ARBA" id="ARBA00010879"/>
    </source>
</evidence>
<keyword evidence="7" id="KW-0378">Hydrolase</keyword>
<evidence type="ECO:0000259" key="11">
    <source>
        <dbReference type="PROSITE" id="PS50878"/>
    </source>
</evidence>
<evidence type="ECO:0000256" key="3">
    <source>
        <dbReference type="ARBA" id="ARBA00022679"/>
    </source>
</evidence>
<comment type="caution">
    <text evidence="12">The sequence shown here is derived from an EMBL/GenBank/DDBJ whole genome shotgun (WGS) entry which is preliminary data.</text>
</comment>
<keyword evidence="10" id="KW-0511">Multifunctional enzyme</keyword>
<dbReference type="OrthoDB" id="6773263at2759"/>
<evidence type="ECO:0000256" key="2">
    <source>
        <dbReference type="ARBA" id="ARBA00012180"/>
    </source>
</evidence>
<feature type="non-terminal residue" evidence="12">
    <location>
        <position position="248"/>
    </location>
</feature>
<feature type="non-terminal residue" evidence="12">
    <location>
        <position position="1"/>
    </location>
</feature>
<dbReference type="InterPro" id="IPR043128">
    <property type="entry name" value="Rev_trsase/Diguanyl_cyclase"/>
</dbReference>
<keyword evidence="9" id="KW-0695">RNA-directed DNA polymerase</keyword>
<dbReference type="Gene3D" id="3.30.70.270">
    <property type="match status" value="2"/>
</dbReference>
<dbReference type="InterPro" id="IPR000477">
    <property type="entry name" value="RT_dom"/>
</dbReference>
<dbReference type="SUPFAM" id="SSF56672">
    <property type="entry name" value="DNA/RNA polymerases"/>
    <property type="match status" value="1"/>
</dbReference>
<evidence type="ECO:0000256" key="10">
    <source>
        <dbReference type="ARBA" id="ARBA00023268"/>
    </source>
</evidence>
<proteinExistence type="inferred from homology"/>
<evidence type="ECO:0000313" key="13">
    <source>
        <dbReference type="Proteomes" id="UP000796761"/>
    </source>
</evidence>
<sequence>ALKILVKEQLEKGRIKPTNSPWNSPVFVIHKKVSGSWRLLHDLRKINEIIEEMGPLQLGLPALSMILRDWPLVIIDLKDCFFNIPLHPDDAPRFAFSIPSVNRQESLQRYRWVVLPQGLKNSPTISLSPAREKYPEARIIHCMDDLLIAASTQQELQKARDCVIAEVQSGGLEISTSKIQEVASWKYLGWRISEQTIKPQKIQIRAEVNNLQDLQRLLGEINWIGDCNIKSSRTLTPEAQKALERIAE</sequence>
<dbReference type="GO" id="GO:0035613">
    <property type="term" value="F:RNA stem-loop binding"/>
    <property type="evidence" value="ECO:0007669"/>
    <property type="project" value="TreeGrafter"/>
</dbReference>